<gene>
    <name evidence="8" type="ORF">LCGC14_1918340</name>
</gene>
<comment type="subcellular location">
    <subcellularLocation>
        <location evidence="1">Membrane</location>
        <topology evidence="1">Multi-pass membrane protein</topology>
    </subcellularLocation>
</comment>
<reference evidence="8" key="1">
    <citation type="journal article" date="2015" name="Nature">
        <title>Complex archaea that bridge the gap between prokaryotes and eukaryotes.</title>
        <authorList>
            <person name="Spang A."/>
            <person name="Saw J.H."/>
            <person name="Jorgensen S.L."/>
            <person name="Zaremba-Niedzwiedzka K."/>
            <person name="Martijn J."/>
            <person name="Lind A.E."/>
            <person name="van Eijk R."/>
            <person name="Schleper C."/>
            <person name="Guy L."/>
            <person name="Ettema T.J."/>
        </authorList>
    </citation>
    <scope>NUCLEOTIDE SEQUENCE</scope>
</reference>
<dbReference type="PANTHER" id="PTHR30576">
    <property type="entry name" value="COLANIC BIOSYNTHESIS UDP-GLUCOSE LIPID CARRIER TRANSFERASE"/>
    <property type="match status" value="1"/>
</dbReference>
<feature type="domain" description="Bacterial sugar transferase" evidence="7">
    <location>
        <begin position="255"/>
        <end position="434"/>
    </location>
</feature>
<proteinExistence type="predicted"/>
<protein>
    <recommendedName>
        <fullName evidence="7">Bacterial sugar transferase domain-containing protein</fullName>
    </recommendedName>
</protein>
<feature type="transmembrane region" description="Helical" evidence="6">
    <location>
        <begin position="77"/>
        <end position="95"/>
    </location>
</feature>
<dbReference type="GO" id="GO:0016780">
    <property type="term" value="F:phosphotransferase activity, for other substituted phosphate groups"/>
    <property type="evidence" value="ECO:0007669"/>
    <property type="project" value="TreeGrafter"/>
</dbReference>
<keyword evidence="5 6" id="KW-0472">Membrane</keyword>
<feature type="transmembrane region" description="Helical" evidence="6">
    <location>
        <begin position="257"/>
        <end position="281"/>
    </location>
</feature>
<dbReference type="NCBIfam" id="TIGR03025">
    <property type="entry name" value="EPS_sugtrans"/>
    <property type="match status" value="1"/>
</dbReference>
<evidence type="ECO:0000256" key="4">
    <source>
        <dbReference type="ARBA" id="ARBA00022989"/>
    </source>
</evidence>
<dbReference type="InterPro" id="IPR017475">
    <property type="entry name" value="EPS_sugar_tfrase"/>
</dbReference>
<evidence type="ECO:0000256" key="1">
    <source>
        <dbReference type="ARBA" id="ARBA00004141"/>
    </source>
</evidence>
<evidence type="ECO:0000256" key="2">
    <source>
        <dbReference type="ARBA" id="ARBA00022679"/>
    </source>
</evidence>
<evidence type="ECO:0000256" key="5">
    <source>
        <dbReference type="ARBA" id="ARBA00023136"/>
    </source>
</evidence>
<keyword evidence="2" id="KW-0808">Transferase</keyword>
<dbReference type="AlphaFoldDB" id="A0A0F9FRB2"/>
<comment type="caution">
    <text evidence="8">The sequence shown here is derived from an EMBL/GenBank/DDBJ whole genome shotgun (WGS) entry which is preliminary data.</text>
</comment>
<dbReference type="InterPro" id="IPR003362">
    <property type="entry name" value="Bact_transf"/>
</dbReference>
<evidence type="ECO:0000259" key="7">
    <source>
        <dbReference type="Pfam" id="PF02397"/>
    </source>
</evidence>
<feature type="transmembrane region" description="Helical" evidence="6">
    <location>
        <begin position="9"/>
        <end position="31"/>
    </location>
</feature>
<accession>A0A0F9FRB2</accession>
<keyword evidence="4 6" id="KW-1133">Transmembrane helix</keyword>
<feature type="transmembrane region" description="Helical" evidence="6">
    <location>
        <begin position="107"/>
        <end position="130"/>
    </location>
</feature>
<evidence type="ECO:0000256" key="6">
    <source>
        <dbReference type="SAM" id="Phobius"/>
    </source>
</evidence>
<dbReference type="GO" id="GO:0016020">
    <property type="term" value="C:membrane"/>
    <property type="evidence" value="ECO:0007669"/>
    <property type="project" value="UniProtKB-SubCell"/>
</dbReference>
<dbReference type="Pfam" id="PF02397">
    <property type="entry name" value="Bac_transf"/>
    <property type="match status" value="1"/>
</dbReference>
<evidence type="ECO:0000313" key="8">
    <source>
        <dbReference type="EMBL" id="KKL89074.1"/>
    </source>
</evidence>
<organism evidence="8">
    <name type="scientific">marine sediment metagenome</name>
    <dbReference type="NCBI Taxonomy" id="412755"/>
    <lineage>
        <taxon>unclassified sequences</taxon>
        <taxon>metagenomes</taxon>
        <taxon>ecological metagenomes</taxon>
    </lineage>
</organism>
<dbReference type="PANTHER" id="PTHR30576:SF0">
    <property type="entry name" value="UNDECAPRENYL-PHOSPHATE N-ACETYLGALACTOSAMINYL 1-PHOSPHATE TRANSFERASE-RELATED"/>
    <property type="match status" value="1"/>
</dbReference>
<dbReference type="EMBL" id="LAZR01020388">
    <property type="protein sequence ID" value="KKL89074.1"/>
    <property type="molecule type" value="Genomic_DNA"/>
</dbReference>
<name>A0A0F9FRB2_9ZZZZ</name>
<sequence>MSSLFKKLVLFLGDVGLLYLSLISTLFIRYAGVDFTSRWEAHFVPFSIIFLLWIFVFYLFNLYQYKTSRAPELLKTVVYAVVTSGFLSVTAFYLFPDTFGLTPKTNFALFAFIFLILSYSWHRLIVFTVFSSGAEKIIILGDSPLIQQTIKHIEMHPHIGYRIAEWIKNVISIDPGMIREAITKHNVHHLVIQNHLEQGTPSTRLIYKLLAHEINVTDFWHFYENVFEKIPLEELREGWFMENISAHRPLYERVKRIIDILFSAILFVVLLPLMLLSAILIKLSSTGPILYAAERAGRNNKPFTLYKFRTMRENHSGPLWTEKNDVRVTPIGKFLRITHLDELPQLVNVLKGNISFIGPRPERVELAEQFKDLPYYDIRHIVKPGITGWAQVNYRPSASLEEAREKLRYDIYYIKHRSLLLDLIILIRTIRYFFTVRYE</sequence>
<keyword evidence="3 6" id="KW-0812">Transmembrane</keyword>
<evidence type="ECO:0000256" key="3">
    <source>
        <dbReference type="ARBA" id="ARBA00022692"/>
    </source>
</evidence>
<feature type="transmembrane region" description="Helical" evidence="6">
    <location>
        <begin position="43"/>
        <end position="65"/>
    </location>
</feature>